<evidence type="ECO:0000313" key="2">
    <source>
        <dbReference type="Proteomes" id="UP000010312"/>
    </source>
</evidence>
<gene>
    <name evidence="1" type="ORF">SPAR10_1161</name>
</gene>
<organism evidence="1 2">
    <name type="scientific">Streptococcus infantis SPAR10</name>
    <dbReference type="NCBI Taxonomy" id="1159208"/>
    <lineage>
        <taxon>Bacteria</taxon>
        <taxon>Bacillati</taxon>
        <taxon>Bacillota</taxon>
        <taxon>Bacilli</taxon>
        <taxon>Lactobacillales</taxon>
        <taxon>Streptococcaceae</taxon>
        <taxon>Streptococcus</taxon>
    </lineage>
</organism>
<proteinExistence type="predicted"/>
<protein>
    <submittedName>
        <fullName evidence="1">Uncharacterized protein</fullName>
    </submittedName>
</protein>
<name>J1GXT7_9STRE</name>
<evidence type="ECO:0000313" key="1">
    <source>
        <dbReference type="EMBL" id="EJG87588.1"/>
    </source>
</evidence>
<accession>J1GXT7</accession>
<dbReference type="Proteomes" id="UP000010312">
    <property type="component" value="Unassembled WGS sequence"/>
</dbReference>
<sequence length="42" mass="4682">MFFPLHNQLIFFNKTFSSGGRKQTFSFIANCQALSLVSSPIG</sequence>
<dbReference type="AlphaFoldDB" id="J1GXT7"/>
<reference evidence="1 2" key="1">
    <citation type="submission" date="2012-05" db="EMBL/GenBank/DDBJ databases">
        <title>Genomic Sequence of Streptococcus mitis SPAR10.</title>
        <authorList>
            <person name="Chancey S."/>
            <person name="Kumar N."/>
            <person name="Sengamalay N."/>
            <person name="Matthews C."/>
            <person name="Hine E."/>
            <person name="Pallavajjal A."/>
            <person name="Abolude O."/>
            <person name="Daugherty S.C."/>
            <person name="Parankush S.P."/>
            <person name="Sadzewicz L."/>
            <person name="Tallon L.J."/>
            <person name="Farley M.M."/>
            <person name="Baughman W."/>
            <person name="McGee L."/>
            <person name="Stephens D.S."/>
            <person name="Tettelin H."/>
        </authorList>
    </citation>
    <scope>NUCLEOTIDE SEQUENCE [LARGE SCALE GENOMIC DNA]</scope>
    <source>
        <strain evidence="1 2">SPAR10</strain>
    </source>
</reference>
<dbReference type="EMBL" id="ALCH01000004">
    <property type="protein sequence ID" value="EJG87588.1"/>
    <property type="molecule type" value="Genomic_DNA"/>
</dbReference>
<comment type="caution">
    <text evidence="1">The sequence shown here is derived from an EMBL/GenBank/DDBJ whole genome shotgun (WGS) entry which is preliminary data.</text>
</comment>